<evidence type="ECO:0000256" key="1">
    <source>
        <dbReference type="SAM" id="Phobius"/>
    </source>
</evidence>
<organism evidence="2 3">
    <name type="scientific">Pseudomonas luteola</name>
    <dbReference type="NCBI Taxonomy" id="47886"/>
    <lineage>
        <taxon>Bacteria</taxon>
        <taxon>Pseudomonadati</taxon>
        <taxon>Pseudomonadota</taxon>
        <taxon>Gammaproteobacteria</taxon>
        <taxon>Pseudomonadales</taxon>
        <taxon>Pseudomonadaceae</taxon>
        <taxon>Pseudomonas</taxon>
    </lineage>
</organism>
<keyword evidence="1" id="KW-0472">Membrane</keyword>
<proteinExistence type="predicted"/>
<dbReference type="EMBL" id="JADTXM010000016">
    <property type="protein sequence ID" value="MBH3440980.1"/>
    <property type="molecule type" value="Genomic_DNA"/>
</dbReference>
<feature type="transmembrane region" description="Helical" evidence="1">
    <location>
        <begin position="178"/>
        <end position="199"/>
    </location>
</feature>
<dbReference type="RefSeq" id="WP_197873125.1">
    <property type="nucleotide sequence ID" value="NZ_JADTXM010000016.1"/>
</dbReference>
<sequence>MTLKFSGTIDIGKALDRLLSFVFGTASSRLIALGVGLMSFGSKDIVLYAFQTAVLKQTKTTPPGSAFGWLEFIGLAVFAIGIIIPFYNWISTSKKNLAVERTTFKETFRQLSDVRLQDEIERLYGVKGADVPAIKAVLGHPTNVNVALSLFQSCYLNVVYQPPWFSLRDRFFKLRYNLGFLFWLLLPLHAVACLLMSGVEFYAPGILKSGPYAAQAFFGIALLDCVGAWLIMADLKKMGTAITLVEKARP</sequence>
<evidence type="ECO:0000313" key="2">
    <source>
        <dbReference type="EMBL" id="MBH3440980.1"/>
    </source>
</evidence>
<feature type="transmembrane region" description="Helical" evidence="1">
    <location>
        <begin position="66"/>
        <end position="87"/>
    </location>
</feature>
<reference evidence="2 3" key="1">
    <citation type="submission" date="2020-11" db="EMBL/GenBank/DDBJ databases">
        <title>Enhanced detection system for hospital associated transmission using whole genome sequencing surveillance.</title>
        <authorList>
            <person name="Harrison L.H."/>
            <person name="Van Tyne D."/>
            <person name="Marsh J.W."/>
            <person name="Griffith M.P."/>
            <person name="Snyder D.J."/>
            <person name="Cooper V.S."/>
            <person name="Mustapha M."/>
        </authorList>
    </citation>
    <scope>NUCLEOTIDE SEQUENCE [LARGE SCALE GENOMIC DNA]</scope>
    <source>
        <strain evidence="2 3">PSB00013</strain>
    </source>
</reference>
<protein>
    <submittedName>
        <fullName evidence="2">Uncharacterized protein</fullName>
    </submittedName>
</protein>
<evidence type="ECO:0000313" key="3">
    <source>
        <dbReference type="Proteomes" id="UP000638986"/>
    </source>
</evidence>
<feature type="transmembrane region" description="Helical" evidence="1">
    <location>
        <begin position="211"/>
        <end position="232"/>
    </location>
</feature>
<name>A0ABS0MW74_PSELU</name>
<dbReference type="Proteomes" id="UP000638986">
    <property type="component" value="Unassembled WGS sequence"/>
</dbReference>
<comment type="caution">
    <text evidence="2">The sequence shown here is derived from an EMBL/GenBank/DDBJ whole genome shotgun (WGS) entry which is preliminary data.</text>
</comment>
<keyword evidence="1" id="KW-1133">Transmembrane helix</keyword>
<feature type="transmembrane region" description="Helical" evidence="1">
    <location>
        <begin position="21"/>
        <end position="40"/>
    </location>
</feature>
<keyword evidence="1" id="KW-0812">Transmembrane</keyword>
<accession>A0ABS0MW74</accession>
<gene>
    <name evidence="2" type="ORF">I5Q09_20055</name>
</gene>